<keyword evidence="3 8" id="KW-1134">Transmembrane beta strand</keyword>
<accession>A0A832EC79</accession>
<evidence type="ECO:0000259" key="9">
    <source>
        <dbReference type="Pfam" id="PF07715"/>
    </source>
</evidence>
<protein>
    <submittedName>
        <fullName evidence="10">TonB-dependent receptor</fullName>
    </submittedName>
</protein>
<proteinExistence type="inferred from homology"/>
<evidence type="ECO:0000256" key="4">
    <source>
        <dbReference type="ARBA" id="ARBA00022692"/>
    </source>
</evidence>
<gene>
    <name evidence="10" type="ORF">ENS06_01090</name>
</gene>
<dbReference type="Gene3D" id="2.40.170.20">
    <property type="entry name" value="TonB-dependent receptor, beta-barrel domain"/>
    <property type="match status" value="1"/>
</dbReference>
<dbReference type="Gene3D" id="2.170.130.10">
    <property type="entry name" value="TonB-dependent receptor, plug domain"/>
    <property type="match status" value="1"/>
</dbReference>
<sequence length="654" mass="72380">MFQDAHRSHVFFAVGILALFLALPSSYAVEGETPRAVLEPVHVVASPIIEGNQGDAFAMQKTVVSQEQMEDLNAQDLQTALRRTPGVTISRYNPVGSFGGATGGAVFIRGLGSSRPGAEIKTFVDGVPVYMSIWNHPLLDLLPIDPAQAVEVYKSPQPHLFGNAFAAVNLVPKAAPKEGYETRLEGAYGSYETVVGRGEHGGRFGPLNYYLGGAYRRSDGHRDNADGALGNAYARVGWDLDPNWKAYAFTLWNDNYADDPGVKGAPVSQRQGRYETRLWLLSATLTNEYEKAAGSIKVYRSGGEGDWLDQPTSTAGVRQDLFNDFLFYGLKARERFSLWSGGELVTGLDWDRTEGDYVAYFTDGKKDVWEGHDFTILSPYAALSHTFGDVRGFHVTPSAGIRYEDHTDFDAQWAPHAGLIVGYKDTEIHAGYARGVLYPGLDVVVFSQKVIPALKETWKDLDPEVLDHFEVGVRHRWGRRLTVDVTAFRDEGSDRYVVVPPPPFPPIYDNVEDYTLKGVEATATVYPTDRLALFLGATVLDADPEDLPYTPEWTLSAGVNWRFLDRWTLSVDAEHVDSMTVREQARRAGVMNTQKVDSYLLVNGKLSYRLPVPLGKADGTIYVAVENILDEDYEYLPGYPMPGTNVMVGAKLMF</sequence>
<evidence type="ECO:0000256" key="7">
    <source>
        <dbReference type="ARBA" id="ARBA00023237"/>
    </source>
</evidence>
<dbReference type="InterPro" id="IPR036942">
    <property type="entry name" value="Beta-barrel_TonB_sf"/>
</dbReference>
<dbReference type="GO" id="GO:0044718">
    <property type="term" value="P:siderophore transmembrane transport"/>
    <property type="evidence" value="ECO:0007669"/>
    <property type="project" value="TreeGrafter"/>
</dbReference>
<dbReference type="AlphaFoldDB" id="A0A832EC79"/>
<evidence type="ECO:0000256" key="5">
    <source>
        <dbReference type="ARBA" id="ARBA00022729"/>
    </source>
</evidence>
<evidence type="ECO:0000256" key="6">
    <source>
        <dbReference type="ARBA" id="ARBA00023136"/>
    </source>
</evidence>
<keyword evidence="10" id="KW-0675">Receptor</keyword>
<dbReference type="EMBL" id="DSTK01000005">
    <property type="protein sequence ID" value="HFK95901.1"/>
    <property type="molecule type" value="Genomic_DNA"/>
</dbReference>
<dbReference type="InterPro" id="IPR039426">
    <property type="entry name" value="TonB-dep_rcpt-like"/>
</dbReference>
<keyword evidence="7 8" id="KW-0998">Cell outer membrane</keyword>
<name>A0A832EC79_9BACT</name>
<organism evidence="10">
    <name type="scientific">Desulfacinum infernum</name>
    <dbReference type="NCBI Taxonomy" id="35837"/>
    <lineage>
        <taxon>Bacteria</taxon>
        <taxon>Pseudomonadati</taxon>
        <taxon>Thermodesulfobacteriota</taxon>
        <taxon>Syntrophobacteria</taxon>
        <taxon>Syntrophobacterales</taxon>
        <taxon>Syntrophobacteraceae</taxon>
        <taxon>Desulfacinum</taxon>
    </lineage>
</organism>
<dbReference type="PROSITE" id="PS52016">
    <property type="entry name" value="TONB_DEPENDENT_REC_3"/>
    <property type="match status" value="1"/>
</dbReference>
<dbReference type="GO" id="GO:0015344">
    <property type="term" value="F:siderophore uptake transmembrane transporter activity"/>
    <property type="evidence" value="ECO:0007669"/>
    <property type="project" value="TreeGrafter"/>
</dbReference>
<evidence type="ECO:0000256" key="1">
    <source>
        <dbReference type="ARBA" id="ARBA00004571"/>
    </source>
</evidence>
<keyword evidence="5" id="KW-0732">Signal</keyword>
<keyword evidence="2 8" id="KW-0813">Transport</keyword>
<keyword evidence="4 8" id="KW-0812">Transmembrane</keyword>
<keyword evidence="6 8" id="KW-0472">Membrane</keyword>
<dbReference type="Pfam" id="PF07715">
    <property type="entry name" value="Plug"/>
    <property type="match status" value="1"/>
</dbReference>
<dbReference type="SUPFAM" id="SSF56935">
    <property type="entry name" value="Porins"/>
    <property type="match status" value="1"/>
</dbReference>
<comment type="subcellular location">
    <subcellularLocation>
        <location evidence="1 8">Cell outer membrane</location>
        <topology evidence="1 8">Multi-pass membrane protein</topology>
    </subcellularLocation>
</comment>
<dbReference type="InterPro" id="IPR012910">
    <property type="entry name" value="Plug_dom"/>
</dbReference>
<evidence type="ECO:0000256" key="2">
    <source>
        <dbReference type="ARBA" id="ARBA00022448"/>
    </source>
</evidence>
<comment type="similarity">
    <text evidence="8">Belongs to the TonB-dependent receptor family.</text>
</comment>
<reference evidence="10" key="1">
    <citation type="journal article" date="2020" name="mSystems">
        <title>Genome- and Community-Level Interaction Insights into Carbon Utilization and Element Cycling Functions of Hydrothermarchaeota in Hydrothermal Sediment.</title>
        <authorList>
            <person name="Zhou Z."/>
            <person name="Liu Y."/>
            <person name="Xu W."/>
            <person name="Pan J."/>
            <person name="Luo Z.H."/>
            <person name="Li M."/>
        </authorList>
    </citation>
    <scope>NUCLEOTIDE SEQUENCE [LARGE SCALE GENOMIC DNA]</scope>
    <source>
        <strain evidence="10">SpSt-456</strain>
    </source>
</reference>
<evidence type="ECO:0000256" key="8">
    <source>
        <dbReference type="PROSITE-ProRule" id="PRU01360"/>
    </source>
</evidence>
<evidence type="ECO:0000313" key="10">
    <source>
        <dbReference type="EMBL" id="HFK95901.1"/>
    </source>
</evidence>
<feature type="domain" description="TonB-dependent receptor plug" evidence="9">
    <location>
        <begin position="60"/>
        <end position="166"/>
    </location>
</feature>
<dbReference type="PANTHER" id="PTHR30069">
    <property type="entry name" value="TONB-DEPENDENT OUTER MEMBRANE RECEPTOR"/>
    <property type="match status" value="1"/>
</dbReference>
<dbReference type="CDD" id="cd01347">
    <property type="entry name" value="ligand_gated_channel"/>
    <property type="match status" value="1"/>
</dbReference>
<dbReference type="InterPro" id="IPR037066">
    <property type="entry name" value="Plug_dom_sf"/>
</dbReference>
<dbReference type="PANTHER" id="PTHR30069:SF53">
    <property type="entry name" value="COLICIN I RECEPTOR-RELATED"/>
    <property type="match status" value="1"/>
</dbReference>
<evidence type="ECO:0000256" key="3">
    <source>
        <dbReference type="ARBA" id="ARBA00022452"/>
    </source>
</evidence>
<comment type="caution">
    <text evidence="10">The sequence shown here is derived from an EMBL/GenBank/DDBJ whole genome shotgun (WGS) entry which is preliminary data.</text>
</comment>
<dbReference type="GO" id="GO:0009279">
    <property type="term" value="C:cell outer membrane"/>
    <property type="evidence" value="ECO:0007669"/>
    <property type="project" value="UniProtKB-SubCell"/>
</dbReference>